<feature type="domain" description="PAC" evidence="3">
    <location>
        <begin position="394"/>
        <end position="446"/>
    </location>
</feature>
<feature type="domain" description="PAC" evidence="3">
    <location>
        <begin position="266"/>
        <end position="318"/>
    </location>
</feature>
<feature type="region of interest" description="Disordered" evidence="1">
    <location>
        <begin position="1"/>
        <end position="27"/>
    </location>
</feature>
<dbReference type="InterPro" id="IPR000160">
    <property type="entry name" value="GGDEF_dom"/>
</dbReference>
<dbReference type="Gene3D" id="3.30.450.20">
    <property type="entry name" value="PAS domain"/>
    <property type="match status" value="3"/>
</dbReference>
<dbReference type="InterPro" id="IPR003018">
    <property type="entry name" value="GAF"/>
</dbReference>
<dbReference type="Pfam" id="PF00990">
    <property type="entry name" value="GGDEF"/>
    <property type="match status" value="1"/>
</dbReference>
<organism evidence="6 7">
    <name type="scientific">Roseateles albus</name>
    <dbReference type="NCBI Taxonomy" id="2987525"/>
    <lineage>
        <taxon>Bacteria</taxon>
        <taxon>Pseudomonadati</taxon>
        <taxon>Pseudomonadota</taxon>
        <taxon>Betaproteobacteria</taxon>
        <taxon>Burkholderiales</taxon>
        <taxon>Sphaerotilaceae</taxon>
        <taxon>Roseateles</taxon>
    </lineage>
</organism>
<dbReference type="CDD" id="cd00130">
    <property type="entry name" value="PAS"/>
    <property type="match status" value="3"/>
</dbReference>
<feature type="domain" description="PAC" evidence="3">
    <location>
        <begin position="533"/>
        <end position="585"/>
    </location>
</feature>
<dbReference type="Pfam" id="PF00989">
    <property type="entry name" value="PAS"/>
    <property type="match status" value="1"/>
</dbReference>
<dbReference type="InterPro" id="IPR001633">
    <property type="entry name" value="EAL_dom"/>
</dbReference>
<comment type="caution">
    <text evidence="6">The sequence shown here is derived from an EMBL/GenBank/DDBJ whole genome shotgun (WGS) entry which is preliminary data.</text>
</comment>
<dbReference type="NCBIfam" id="TIGR00229">
    <property type="entry name" value="sensory_box"/>
    <property type="match status" value="2"/>
</dbReference>
<dbReference type="SUPFAM" id="SSF55785">
    <property type="entry name" value="PYP-like sensor domain (PAS domain)"/>
    <property type="match status" value="3"/>
</dbReference>
<dbReference type="InterPro" id="IPR013767">
    <property type="entry name" value="PAS_fold"/>
</dbReference>
<dbReference type="InterPro" id="IPR001610">
    <property type="entry name" value="PAC"/>
</dbReference>
<feature type="domain" description="GGDEF" evidence="5">
    <location>
        <begin position="617"/>
        <end position="750"/>
    </location>
</feature>
<feature type="compositionally biased region" description="Basic and acidic residues" evidence="1">
    <location>
        <begin position="9"/>
        <end position="26"/>
    </location>
</feature>
<evidence type="ECO:0000313" key="6">
    <source>
        <dbReference type="EMBL" id="MDC8771475.1"/>
    </source>
</evidence>
<dbReference type="PROSITE" id="PS50883">
    <property type="entry name" value="EAL"/>
    <property type="match status" value="1"/>
</dbReference>
<protein>
    <submittedName>
        <fullName evidence="6">EAL domain-containing protein</fullName>
    </submittedName>
</protein>
<feature type="domain" description="PAS" evidence="2">
    <location>
        <begin position="193"/>
        <end position="254"/>
    </location>
</feature>
<name>A0ABT5KCD8_9BURK</name>
<dbReference type="InterPro" id="IPR013655">
    <property type="entry name" value="PAS_fold_3"/>
</dbReference>
<dbReference type="Pfam" id="PF08447">
    <property type="entry name" value="PAS_3"/>
    <property type="match status" value="1"/>
</dbReference>
<evidence type="ECO:0000313" key="7">
    <source>
        <dbReference type="Proteomes" id="UP001221189"/>
    </source>
</evidence>
<dbReference type="PANTHER" id="PTHR44757">
    <property type="entry name" value="DIGUANYLATE CYCLASE DGCP"/>
    <property type="match status" value="1"/>
</dbReference>
<dbReference type="InterPro" id="IPR035965">
    <property type="entry name" value="PAS-like_dom_sf"/>
</dbReference>
<dbReference type="SMART" id="SM00267">
    <property type="entry name" value="GGDEF"/>
    <property type="match status" value="1"/>
</dbReference>
<dbReference type="InterPro" id="IPR029787">
    <property type="entry name" value="Nucleotide_cyclase"/>
</dbReference>
<sequence length="1035" mass="114250">MKPAQAQPRPERDTKQDAQQHKEQESARLSALQALQVLDSPPEPEFDALVQAAALACAVPIARIGLVDEQRVWFKAGVGLEGLDELPRHEAFCALTILQDDIFEVEDASHDERFRHLPAIAGPVGLRFYAGAALRLSGGQIVGTLCVLDVQPRRLNQAQRDVLLHLAQAVVHALELRRSALAERQAGNALAERNAWFQTLNEAAPIGIFHTNTSGACSYTNPRWQEIFGLAAEQVLGQGWSQTIHPQDRARVVEHWLSCARSQREFEMEFRVHAAGSGLRHVHVRSRPVLGAAGEFIGHVGAVEDITERIRSQAELAASQARLSMALDSGRIGIWELDLHSGQLVWDDWMHRLYGLEPSGKPMTYSAWAACLHPDDLRRAEHEVQQAIKGLKPFDTEFRVVWPDASVHHLRGSARLMFDEQGRALRMVGANWDLTQIRQLAEEMAARMGSVLAEQHELLLVTLRSIGDAVITVDSSSQVVWLNPAAEQLTGWAAEEARGRPLEQVYHIVNEQSRMPVENPVLACLKEGRKIAQSAQILLISRTGEEYGVQDSVAPIRNDQGAIFGVVLVFHDVTEQRRLSGEMTYRATHDALTGLINRSEFELRLRRVLEQAQGDRSQHALLYIDLDQFKLVNDACGHAVGDQLLKQVAGILAAAVRNRDTLARLGGDEFAALLEHCSPAQAQRVAQQICDRMEEFRFAHEERRYRIGASIGLVPISGRWPSAAAILQAADTSCYAAKEQGRNRVHTWFDTDLAMRARHGEMQWTGRIEQALDEDRFVLYAQRIEALHLAPVASTAQASALPVLPAAGLHAEILLRMVEPSGALVLPGVFLPAAERFNLATRIDRWVLRHVLDWMAAEPELAAIKMLSVNLSGQSIGDRAFHRWAIAALTEAGPALCGRLCIEITETAAITSLADAVLFIEQVRALGVRGALDDFGAGASSFGYLKHLPVDYLKIDGQFVRDLVNDALDEAAVRCFVDVAQVVGMQTVAEYVDSPAVLARLREIGVNFSQGFLQHEPMPLSELIGSRLNALPQPA</sequence>
<dbReference type="EMBL" id="JAQQXT010000004">
    <property type="protein sequence ID" value="MDC8771475.1"/>
    <property type="molecule type" value="Genomic_DNA"/>
</dbReference>
<dbReference type="Pfam" id="PF08448">
    <property type="entry name" value="PAS_4"/>
    <property type="match status" value="1"/>
</dbReference>
<accession>A0ABT5KCD8</accession>
<dbReference type="InterPro" id="IPR052155">
    <property type="entry name" value="Biofilm_reg_signaling"/>
</dbReference>
<dbReference type="SMART" id="SM00091">
    <property type="entry name" value="PAS"/>
    <property type="match status" value="3"/>
</dbReference>
<dbReference type="InterPro" id="IPR013656">
    <property type="entry name" value="PAS_4"/>
</dbReference>
<dbReference type="SMART" id="SM00052">
    <property type="entry name" value="EAL"/>
    <property type="match status" value="1"/>
</dbReference>
<dbReference type="InterPro" id="IPR035919">
    <property type="entry name" value="EAL_sf"/>
</dbReference>
<dbReference type="Pfam" id="PF00563">
    <property type="entry name" value="EAL"/>
    <property type="match status" value="1"/>
</dbReference>
<dbReference type="SUPFAM" id="SSF55781">
    <property type="entry name" value="GAF domain-like"/>
    <property type="match status" value="1"/>
</dbReference>
<dbReference type="InterPro" id="IPR000700">
    <property type="entry name" value="PAS-assoc_C"/>
</dbReference>
<dbReference type="Gene3D" id="2.10.70.100">
    <property type="match status" value="1"/>
</dbReference>
<dbReference type="CDD" id="cd01948">
    <property type="entry name" value="EAL"/>
    <property type="match status" value="1"/>
</dbReference>
<dbReference type="Gene3D" id="3.20.20.450">
    <property type="entry name" value="EAL domain"/>
    <property type="match status" value="1"/>
</dbReference>
<dbReference type="PROSITE" id="PS50887">
    <property type="entry name" value="GGDEF"/>
    <property type="match status" value="1"/>
</dbReference>
<dbReference type="InterPro" id="IPR000014">
    <property type="entry name" value="PAS"/>
</dbReference>
<evidence type="ECO:0000259" key="4">
    <source>
        <dbReference type="PROSITE" id="PS50883"/>
    </source>
</evidence>
<evidence type="ECO:0000259" key="5">
    <source>
        <dbReference type="PROSITE" id="PS50887"/>
    </source>
</evidence>
<dbReference type="PROSITE" id="PS50112">
    <property type="entry name" value="PAS"/>
    <property type="match status" value="2"/>
</dbReference>
<dbReference type="SUPFAM" id="SSF141868">
    <property type="entry name" value="EAL domain-like"/>
    <property type="match status" value="1"/>
</dbReference>
<evidence type="ECO:0000259" key="2">
    <source>
        <dbReference type="PROSITE" id="PS50112"/>
    </source>
</evidence>
<evidence type="ECO:0000259" key="3">
    <source>
        <dbReference type="PROSITE" id="PS50113"/>
    </source>
</evidence>
<keyword evidence="7" id="KW-1185">Reference proteome</keyword>
<dbReference type="Proteomes" id="UP001221189">
    <property type="component" value="Unassembled WGS sequence"/>
</dbReference>
<dbReference type="CDD" id="cd01949">
    <property type="entry name" value="GGDEF"/>
    <property type="match status" value="1"/>
</dbReference>
<feature type="domain" description="EAL" evidence="4">
    <location>
        <begin position="761"/>
        <end position="1031"/>
    </location>
</feature>
<feature type="domain" description="PAS" evidence="2">
    <location>
        <begin position="455"/>
        <end position="528"/>
    </location>
</feature>
<proteinExistence type="predicted"/>
<dbReference type="Pfam" id="PF01590">
    <property type="entry name" value="GAF"/>
    <property type="match status" value="1"/>
</dbReference>
<dbReference type="RefSeq" id="WP_273599770.1">
    <property type="nucleotide sequence ID" value="NZ_JAQQXT010000004.1"/>
</dbReference>
<reference evidence="6 7" key="1">
    <citation type="submission" date="2022-10" db="EMBL/GenBank/DDBJ databases">
        <title>Paucibacter sp. hw1 Genome sequencing.</title>
        <authorList>
            <person name="Park S."/>
        </authorList>
    </citation>
    <scope>NUCLEOTIDE SEQUENCE [LARGE SCALE GENOMIC DNA]</scope>
    <source>
        <strain evidence="7">hw1</strain>
    </source>
</reference>
<dbReference type="PANTHER" id="PTHR44757:SF4">
    <property type="entry name" value="DIGUANYLATE CYCLASE DGCE-RELATED"/>
    <property type="match status" value="1"/>
</dbReference>
<gene>
    <name evidence="6" type="ORF">PRZ03_07810</name>
</gene>
<dbReference type="SUPFAM" id="SSF55073">
    <property type="entry name" value="Nucleotide cyclase"/>
    <property type="match status" value="1"/>
</dbReference>
<dbReference type="InterPro" id="IPR029016">
    <property type="entry name" value="GAF-like_dom_sf"/>
</dbReference>
<evidence type="ECO:0000256" key="1">
    <source>
        <dbReference type="SAM" id="MobiDB-lite"/>
    </source>
</evidence>
<dbReference type="Gene3D" id="3.30.450.40">
    <property type="match status" value="1"/>
</dbReference>
<dbReference type="InterPro" id="IPR043128">
    <property type="entry name" value="Rev_trsase/Diguanyl_cyclase"/>
</dbReference>
<dbReference type="Gene3D" id="3.30.70.270">
    <property type="match status" value="1"/>
</dbReference>
<dbReference type="PROSITE" id="PS50113">
    <property type="entry name" value="PAC"/>
    <property type="match status" value="3"/>
</dbReference>
<dbReference type="SMART" id="SM00086">
    <property type="entry name" value="PAC"/>
    <property type="match status" value="3"/>
</dbReference>
<dbReference type="NCBIfam" id="TIGR00254">
    <property type="entry name" value="GGDEF"/>
    <property type="match status" value="1"/>
</dbReference>